<dbReference type="PANTHER" id="PTHR11727:SF7">
    <property type="entry name" value="DIMETHYLADENOSINE TRANSFERASE-RELATED"/>
    <property type="match status" value="1"/>
</dbReference>
<dbReference type="Pfam" id="PF00398">
    <property type="entry name" value="RrnaAD"/>
    <property type="match status" value="1"/>
</dbReference>
<dbReference type="PANTHER" id="PTHR11727">
    <property type="entry name" value="DIMETHYLADENOSINE TRANSFERASE"/>
    <property type="match status" value="1"/>
</dbReference>
<dbReference type="SUPFAM" id="SSF53335">
    <property type="entry name" value="S-adenosyl-L-methionine-dependent methyltransferases"/>
    <property type="match status" value="1"/>
</dbReference>
<dbReference type="InterPro" id="IPR029063">
    <property type="entry name" value="SAM-dependent_MTases_sf"/>
</dbReference>
<feature type="domain" description="Ribosomal RNA adenine methylase transferase N-terminal" evidence="6">
    <location>
        <begin position="20"/>
        <end position="181"/>
    </location>
</feature>
<evidence type="ECO:0000256" key="4">
    <source>
        <dbReference type="ARBA" id="ARBA00022884"/>
    </source>
</evidence>
<dbReference type="CDD" id="cd02440">
    <property type="entry name" value="AdoMet_MTases"/>
    <property type="match status" value="1"/>
</dbReference>
<keyword evidence="4 5" id="KW-0694">RNA-binding</keyword>
<keyword evidence="1 5" id="KW-0489">Methyltransferase</keyword>
<dbReference type="Gene3D" id="3.40.50.150">
    <property type="entry name" value="Vaccinia Virus protein VP39"/>
    <property type="match status" value="1"/>
</dbReference>
<keyword evidence="8" id="KW-1185">Reference proteome</keyword>
<feature type="binding site" evidence="5">
    <location>
        <position position="101"/>
    </location>
    <ligand>
        <name>S-adenosyl-L-methionine</name>
        <dbReference type="ChEBI" id="CHEBI:59789"/>
    </ligand>
</feature>
<feature type="binding site" evidence="5">
    <location>
        <position position="40"/>
    </location>
    <ligand>
        <name>S-adenosyl-L-methionine</name>
        <dbReference type="ChEBI" id="CHEBI:59789"/>
    </ligand>
</feature>
<dbReference type="SMART" id="SM00650">
    <property type="entry name" value="rADc"/>
    <property type="match status" value="1"/>
</dbReference>
<accession>A0ABN2EJ14</accession>
<feature type="binding site" evidence="5">
    <location>
        <position position="85"/>
    </location>
    <ligand>
        <name>S-adenosyl-L-methionine</name>
        <dbReference type="ChEBI" id="CHEBI:59789"/>
    </ligand>
</feature>
<feature type="binding site" evidence="5">
    <location>
        <position position="61"/>
    </location>
    <ligand>
        <name>S-adenosyl-L-methionine</name>
        <dbReference type="ChEBI" id="CHEBI:59789"/>
    </ligand>
</feature>
<sequence>MPGSGQARGAWGWHPLDSRWAQRVVDAAGVSPGELVLDVGAGLGALTAPLVRAGAQVVAVELHPGRADRLRRRFADDPVTVVRADAGDLRLPSRPFRVVSSPPYGISTLLLKRLLAPGSRLVSADLVLQRQVVNRWTNHQAPAAARWSRHYDLSIGIRLPRKAFTPPPHVDSAVLILRKRGRTRS</sequence>
<evidence type="ECO:0000256" key="2">
    <source>
        <dbReference type="ARBA" id="ARBA00022679"/>
    </source>
</evidence>
<gene>
    <name evidence="7" type="primary">erm(37)</name>
    <name evidence="7" type="ORF">GCM10009789_73880</name>
</gene>
<organism evidence="7 8">
    <name type="scientific">Kribbella sancticallisti</name>
    <dbReference type="NCBI Taxonomy" id="460087"/>
    <lineage>
        <taxon>Bacteria</taxon>
        <taxon>Bacillati</taxon>
        <taxon>Actinomycetota</taxon>
        <taxon>Actinomycetes</taxon>
        <taxon>Propionibacteriales</taxon>
        <taxon>Kribbellaceae</taxon>
        <taxon>Kribbella</taxon>
    </lineage>
</organism>
<dbReference type="InterPro" id="IPR001737">
    <property type="entry name" value="KsgA/Erm"/>
</dbReference>
<dbReference type="PROSITE" id="PS51689">
    <property type="entry name" value="SAM_RNA_A_N6_MT"/>
    <property type="match status" value="1"/>
</dbReference>
<protein>
    <submittedName>
        <fullName evidence="7">23S rRNA (Adenine(2058)-N(6))-methyltransferase Erm(37)</fullName>
    </submittedName>
</protein>
<dbReference type="Proteomes" id="UP001500393">
    <property type="component" value="Unassembled WGS sequence"/>
</dbReference>
<comment type="caution">
    <text evidence="7">The sequence shown here is derived from an EMBL/GenBank/DDBJ whole genome shotgun (WGS) entry which is preliminary data.</text>
</comment>
<evidence type="ECO:0000313" key="8">
    <source>
        <dbReference type="Proteomes" id="UP001500393"/>
    </source>
</evidence>
<proteinExistence type="inferred from homology"/>
<feature type="binding site" evidence="5">
    <location>
        <position position="14"/>
    </location>
    <ligand>
        <name>S-adenosyl-L-methionine</name>
        <dbReference type="ChEBI" id="CHEBI:59789"/>
    </ligand>
</feature>
<keyword evidence="3 5" id="KW-0949">S-adenosyl-L-methionine</keyword>
<dbReference type="EMBL" id="BAAAOS010000056">
    <property type="protein sequence ID" value="GAA1608649.1"/>
    <property type="molecule type" value="Genomic_DNA"/>
</dbReference>
<name>A0ABN2EJ14_9ACTN</name>
<comment type="similarity">
    <text evidence="5">Belongs to the class I-like SAM-binding methyltransferase superfamily. rRNA adenine N(6)-methyltransferase family.</text>
</comment>
<feature type="binding site" evidence="5">
    <location>
        <position position="16"/>
    </location>
    <ligand>
        <name>S-adenosyl-L-methionine</name>
        <dbReference type="ChEBI" id="CHEBI:59789"/>
    </ligand>
</feature>
<dbReference type="InterPro" id="IPR020598">
    <property type="entry name" value="rRNA_Ade_methylase_Trfase_N"/>
</dbReference>
<evidence type="ECO:0000313" key="7">
    <source>
        <dbReference type="EMBL" id="GAA1608649.1"/>
    </source>
</evidence>
<dbReference type="RefSeq" id="WP_344221371.1">
    <property type="nucleotide sequence ID" value="NZ_BAAAOS010000056.1"/>
</dbReference>
<keyword evidence="2 5" id="KW-0808">Transferase</keyword>
<evidence type="ECO:0000256" key="5">
    <source>
        <dbReference type="PROSITE-ProRule" id="PRU01026"/>
    </source>
</evidence>
<evidence type="ECO:0000259" key="6">
    <source>
        <dbReference type="SMART" id="SM00650"/>
    </source>
</evidence>
<reference evidence="7 8" key="1">
    <citation type="journal article" date="2019" name="Int. J. Syst. Evol. Microbiol.">
        <title>The Global Catalogue of Microorganisms (GCM) 10K type strain sequencing project: providing services to taxonomists for standard genome sequencing and annotation.</title>
        <authorList>
            <consortium name="The Broad Institute Genomics Platform"/>
            <consortium name="The Broad Institute Genome Sequencing Center for Infectious Disease"/>
            <person name="Wu L."/>
            <person name="Ma J."/>
        </authorList>
    </citation>
    <scope>NUCLEOTIDE SEQUENCE [LARGE SCALE GENOMIC DNA]</scope>
    <source>
        <strain evidence="7 8">JCM 14969</strain>
    </source>
</reference>
<evidence type="ECO:0000256" key="1">
    <source>
        <dbReference type="ARBA" id="ARBA00022603"/>
    </source>
</evidence>
<evidence type="ECO:0000256" key="3">
    <source>
        <dbReference type="ARBA" id="ARBA00022691"/>
    </source>
</evidence>